<gene>
    <name evidence="1" type="ORF">CLG85_09670</name>
</gene>
<evidence type="ECO:0000313" key="1">
    <source>
        <dbReference type="EMBL" id="PBD19382.1"/>
    </source>
</evidence>
<name>A0A2A3JW62_9RHOB</name>
<protein>
    <submittedName>
        <fullName evidence="1">Uncharacterized protein</fullName>
    </submittedName>
</protein>
<proteinExistence type="predicted"/>
<accession>A0A2A3JW62</accession>
<sequence>MSSKDLERKEIIESGLFDPSWYLEQNSDVGMLGMDPLEHFLWLGARLKRSPGPNFDTAQYLRTYGDVARQNYNPLLHYIRYGRNEGRQAFDVSWEGLAPAATARTLGRVAGDVGKRRGRPWSCSAATSQERTSLVVSAACWI</sequence>
<comment type="caution">
    <text evidence="1">The sequence shown here is derived from an EMBL/GenBank/DDBJ whole genome shotgun (WGS) entry which is preliminary data.</text>
</comment>
<dbReference type="OrthoDB" id="7527830at2"/>
<dbReference type="AlphaFoldDB" id="A0A2A3JW62"/>
<reference evidence="1" key="1">
    <citation type="submission" date="2017-09" db="EMBL/GenBank/DDBJ databases">
        <title>Yangia sp. SAOS 153D whole genome sequencing.</title>
        <authorList>
            <person name="Verma A."/>
            <person name="Krishnamurthi S."/>
        </authorList>
    </citation>
    <scope>NUCLEOTIDE SEQUENCE [LARGE SCALE GENOMIC DNA]</scope>
    <source>
        <strain evidence="1">SAOS 153D</strain>
    </source>
</reference>
<organism evidence="1">
    <name type="scientific">Alloyangia mangrovi</name>
    <dbReference type="NCBI Taxonomy" id="1779329"/>
    <lineage>
        <taxon>Bacteria</taxon>
        <taxon>Pseudomonadati</taxon>
        <taxon>Pseudomonadota</taxon>
        <taxon>Alphaproteobacteria</taxon>
        <taxon>Rhodobacterales</taxon>
        <taxon>Roseobacteraceae</taxon>
        <taxon>Alloyangia</taxon>
    </lineage>
</organism>
<dbReference type="EMBL" id="NTHN01000139">
    <property type="protein sequence ID" value="PBD19382.1"/>
    <property type="molecule type" value="Genomic_DNA"/>
</dbReference>